<dbReference type="InterPro" id="IPR007227">
    <property type="entry name" value="Cell_shape_determining_MreD"/>
</dbReference>
<evidence type="ECO:0000256" key="4">
    <source>
        <dbReference type="ARBA" id="ARBA00022692"/>
    </source>
</evidence>
<evidence type="ECO:0000256" key="3">
    <source>
        <dbReference type="ARBA" id="ARBA00022475"/>
    </source>
</evidence>
<gene>
    <name evidence="10" type="ORF">NCTC13832_01103</name>
    <name evidence="9" type="ORF">TP70_05680</name>
</gene>
<evidence type="ECO:0000256" key="7">
    <source>
        <dbReference type="ARBA" id="ARBA00023136"/>
    </source>
</evidence>
<proteinExistence type="inferred from homology"/>
<feature type="transmembrane region" description="Helical" evidence="8">
    <location>
        <begin position="6"/>
        <end position="27"/>
    </location>
</feature>
<dbReference type="AlphaFoldDB" id="A0A0D6XQN0"/>
<evidence type="ECO:0000256" key="8">
    <source>
        <dbReference type="SAM" id="Phobius"/>
    </source>
</evidence>
<feature type="transmembrane region" description="Helical" evidence="8">
    <location>
        <begin position="71"/>
        <end position="90"/>
    </location>
</feature>
<name>A0A0D6XQN0_9STAP</name>
<evidence type="ECO:0000313" key="9">
    <source>
        <dbReference type="EMBL" id="KIX90765.1"/>
    </source>
</evidence>
<evidence type="ECO:0000313" key="11">
    <source>
        <dbReference type="Proteomes" id="UP000032366"/>
    </source>
</evidence>
<keyword evidence="11" id="KW-1185">Reference proteome</keyword>
<keyword evidence="3" id="KW-1003">Cell membrane</keyword>
<comment type="similarity">
    <text evidence="2">Belongs to the MreD family.</text>
</comment>
<dbReference type="Proteomes" id="UP000032366">
    <property type="component" value="Unassembled WGS sequence"/>
</dbReference>
<protein>
    <submittedName>
        <fullName evidence="10">Rod shape-determining protein MreD</fullName>
    </submittedName>
</protein>
<dbReference type="OrthoDB" id="2418071at2"/>
<evidence type="ECO:0000256" key="5">
    <source>
        <dbReference type="ARBA" id="ARBA00022960"/>
    </source>
</evidence>
<evidence type="ECO:0000256" key="1">
    <source>
        <dbReference type="ARBA" id="ARBA00004651"/>
    </source>
</evidence>
<accession>A0A0D6XQN0</accession>
<dbReference type="NCBIfam" id="TIGR03426">
    <property type="entry name" value="shape_MreD"/>
    <property type="match status" value="1"/>
</dbReference>
<evidence type="ECO:0000256" key="2">
    <source>
        <dbReference type="ARBA" id="ARBA00007776"/>
    </source>
</evidence>
<feature type="transmembrane region" description="Helical" evidence="8">
    <location>
        <begin position="102"/>
        <end position="125"/>
    </location>
</feature>
<evidence type="ECO:0000313" key="10">
    <source>
        <dbReference type="EMBL" id="SUM57425.1"/>
    </source>
</evidence>
<reference evidence="10 12" key="2">
    <citation type="submission" date="2018-06" db="EMBL/GenBank/DDBJ databases">
        <authorList>
            <consortium name="Pathogen Informatics"/>
            <person name="Doyle S."/>
        </authorList>
    </citation>
    <scope>NUCLEOTIDE SEQUENCE [LARGE SCALE GENOMIC DNA]</scope>
    <source>
        <strain evidence="10 12">NCTC13832</strain>
    </source>
</reference>
<dbReference type="Proteomes" id="UP000254100">
    <property type="component" value="Unassembled WGS sequence"/>
</dbReference>
<evidence type="ECO:0000256" key="6">
    <source>
        <dbReference type="ARBA" id="ARBA00022989"/>
    </source>
</evidence>
<dbReference type="GO" id="GO:0005886">
    <property type="term" value="C:plasma membrane"/>
    <property type="evidence" value="ECO:0007669"/>
    <property type="project" value="UniProtKB-SubCell"/>
</dbReference>
<dbReference type="STRING" id="569857.TP70_05680"/>
<dbReference type="RefSeq" id="WP_044360227.1">
    <property type="nucleotide sequence ID" value="NZ_JXWY01000034.1"/>
</dbReference>
<keyword evidence="7 8" id="KW-0472">Membrane</keyword>
<feature type="transmembrane region" description="Helical" evidence="8">
    <location>
        <begin position="34"/>
        <end position="51"/>
    </location>
</feature>
<feature type="transmembrane region" description="Helical" evidence="8">
    <location>
        <begin position="137"/>
        <end position="159"/>
    </location>
</feature>
<dbReference type="GO" id="GO:0008360">
    <property type="term" value="P:regulation of cell shape"/>
    <property type="evidence" value="ECO:0007669"/>
    <property type="project" value="UniProtKB-KW"/>
</dbReference>
<keyword evidence="6 8" id="KW-1133">Transmembrane helix</keyword>
<keyword evidence="4 8" id="KW-0812">Transmembrane</keyword>
<reference evidence="9 11" key="1">
    <citation type="submission" date="2015-01" db="EMBL/GenBank/DDBJ databases">
        <authorList>
            <person name="Guo J."/>
        </authorList>
    </citation>
    <scope>NUCLEOTIDE SEQUENCE [LARGE SCALE GENOMIC DNA]</scope>
    <source>
        <strain evidence="9 11">DSM 22147</strain>
    </source>
</reference>
<organism evidence="10 12">
    <name type="scientific">Staphylococcus microti</name>
    <dbReference type="NCBI Taxonomy" id="569857"/>
    <lineage>
        <taxon>Bacteria</taxon>
        <taxon>Bacillati</taxon>
        <taxon>Bacillota</taxon>
        <taxon>Bacilli</taxon>
        <taxon>Bacillales</taxon>
        <taxon>Staphylococcaceae</taxon>
        <taxon>Staphylococcus</taxon>
    </lineage>
</organism>
<dbReference type="EMBL" id="UHDT01000001">
    <property type="protein sequence ID" value="SUM57425.1"/>
    <property type="molecule type" value="Genomic_DNA"/>
</dbReference>
<sequence>MKKAIYYVLGVLLCFYLDTLLTFLSPIAVGHVKFILVPHLVFLFLILITVYRNTSTALVLGTLLGIVQDLYFGQIYGLYLFGYLLSILIADKFLKVFFRDHVMVYWMILLGIVFLEIFVVVLYHVLGLIDFHILPFLTLRLLPTLLLNGLLLIFAYAILERKTKVKTSIDIK</sequence>
<dbReference type="Pfam" id="PF04093">
    <property type="entry name" value="MreD"/>
    <property type="match status" value="1"/>
</dbReference>
<dbReference type="EMBL" id="JXWY01000034">
    <property type="protein sequence ID" value="KIX90765.1"/>
    <property type="molecule type" value="Genomic_DNA"/>
</dbReference>
<comment type="subcellular location">
    <subcellularLocation>
        <location evidence="1">Cell membrane</location>
        <topology evidence="1">Multi-pass membrane protein</topology>
    </subcellularLocation>
</comment>
<keyword evidence="5" id="KW-0133">Cell shape</keyword>
<evidence type="ECO:0000313" key="12">
    <source>
        <dbReference type="Proteomes" id="UP000254100"/>
    </source>
</evidence>